<feature type="domain" description="GGDEF" evidence="3">
    <location>
        <begin position="269"/>
        <end position="407"/>
    </location>
</feature>
<dbReference type="Proteomes" id="UP000247150">
    <property type="component" value="Unassembled WGS sequence"/>
</dbReference>
<dbReference type="OrthoDB" id="9759607at2"/>
<dbReference type="CDD" id="cd01949">
    <property type="entry name" value="GGDEF"/>
    <property type="match status" value="1"/>
</dbReference>
<dbReference type="Pfam" id="PF00990">
    <property type="entry name" value="GGDEF"/>
    <property type="match status" value="1"/>
</dbReference>
<reference evidence="4 5" key="1">
    <citation type="submission" date="2018-05" db="EMBL/GenBank/DDBJ databases">
        <title>Freshwater and sediment microbial communities from various areas in North America, analyzing microbe dynamics in response to fracking.</title>
        <authorList>
            <person name="Lamendella R."/>
        </authorList>
    </citation>
    <scope>NUCLEOTIDE SEQUENCE [LARGE SCALE GENOMIC DNA]</scope>
    <source>
        <strain evidence="4 5">15_TX</strain>
    </source>
</reference>
<dbReference type="GO" id="GO:0052621">
    <property type="term" value="F:diguanylate cyclase activity"/>
    <property type="evidence" value="ECO:0007669"/>
    <property type="project" value="TreeGrafter"/>
</dbReference>
<evidence type="ECO:0000313" key="5">
    <source>
        <dbReference type="Proteomes" id="UP000247150"/>
    </source>
</evidence>
<dbReference type="SMART" id="SM00267">
    <property type="entry name" value="GGDEF"/>
    <property type="match status" value="1"/>
</dbReference>
<feature type="transmembrane region" description="Helical" evidence="2">
    <location>
        <begin position="138"/>
        <end position="163"/>
    </location>
</feature>
<feature type="region of interest" description="Disordered" evidence="1">
    <location>
        <begin position="402"/>
        <end position="422"/>
    </location>
</feature>
<organism evidence="4 5">
    <name type="scientific">Cytobacillus oceanisediminis</name>
    <dbReference type="NCBI Taxonomy" id="665099"/>
    <lineage>
        <taxon>Bacteria</taxon>
        <taxon>Bacillati</taxon>
        <taxon>Bacillota</taxon>
        <taxon>Bacilli</taxon>
        <taxon>Bacillales</taxon>
        <taxon>Bacillaceae</taxon>
        <taxon>Cytobacillus</taxon>
    </lineage>
</organism>
<accession>A0A2V3AC21</accession>
<dbReference type="SUPFAM" id="SSF55073">
    <property type="entry name" value="Nucleotide cyclase"/>
    <property type="match status" value="1"/>
</dbReference>
<evidence type="ECO:0000256" key="2">
    <source>
        <dbReference type="SAM" id="Phobius"/>
    </source>
</evidence>
<dbReference type="GO" id="GO:1902201">
    <property type="term" value="P:negative regulation of bacterial-type flagellum-dependent cell motility"/>
    <property type="evidence" value="ECO:0007669"/>
    <property type="project" value="TreeGrafter"/>
</dbReference>
<sequence>MHGSRIFMLSLFFIAMAIAFSSKGIIVESPAYLKALFIYWFFSSLYHHLRIISKNGSTSMDYGINYSLSIGIFTGPLGLFIFEGIYRFTVYFNKKRTKTADPDEFVHTFYNIGSFVLSNSIAFYLFNFLYPLLQPVPFGFWIIMLILITVTSLLSDAFLITIFSLMGDIKTKREAIDFIKTRSVLDMGKIAFTNGLLLLFLQEGKWEMLISLFVLNYLVSRSFLSKSQMLQNKIERDKFEQMAYTDFLTGVYNRAYMDKKMTELNRKDEYIGIIVADIDKFKRINDSYNHAVGDQAIRHFANTLKSYLSKEDCLFRSGGEEFTIFLRNRNYQESVLLAEKIRKGIEDSTFEAEFKEENISLSYTASFGLFFYKINEQLSIEKAYVYADQLLLQSKDLGKNRLSSSNAHDKPFSNKNTVLAEV</sequence>
<dbReference type="RefSeq" id="WP_110063623.1">
    <property type="nucleotide sequence ID" value="NZ_QGTW01000002.1"/>
</dbReference>
<evidence type="ECO:0000313" key="4">
    <source>
        <dbReference type="EMBL" id="PWW31074.1"/>
    </source>
</evidence>
<keyword evidence="2" id="KW-1133">Transmembrane helix</keyword>
<evidence type="ECO:0000256" key="1">
    <source>
        <dbReference type="SAM" id="MobiDB-lite"/>
    </source>
</evidence>
<dbReference type="InterPro" id="IPR043128">
    <property type="entry name" value="Rev_trsase/Diguanyl_cyclase"/>
</dbReference>
<dbReference type="InterPro" id="IPR050469">
    <property type="entry name" value="Diguanylate_Cyclase"/>
</dbReference>
<dbReference type="Gene3D" id="3.30.70.270">
    <property type="match status" value="1"/>
</dbReference>
<dbReference type="PANTHER" id="PTHR45138:SF9">
    <property type="entry name" value="DIGUANYLATE CYCLASE DGCM-RELATED"/>
    <property type="match status" value="1"/>
</dbReference>
<dbReference type="EMBL" id="QGTW01000002">
    <property type="protein sequence ID" value="PWW31074.1"/>
    <property type="molecule type" value="Genomic_DNA"/>
</dbReference>
<proteinExistence type="predicted"/>
<feature type="transmembrane region" description="Helical" evidence="2">
    <location>
        <begin position="64"/>
        <end position="86"/>
    </location>
</feature>
<keyword evidence="2" id="KW-0812">Transmembrane</keyword>
<dbReference type="PROSITE" id="PS50887">
    <property type="entry name" value="GGDEF"/>
    <property type="match status" value="1"/>
</dbReference>
<dbReference type="InterPro" id="IPR029787">
    <property type="entry name" value="Nucleotide_cyclase"/>
</dbReference>
<dbReference type="NCBIfam" id="TIGR00254">
    <property type="entry name" value="GGDEF"/>
    <property type="match status" value="1"/>
</dbReference>
<comment type="caution">
    <text evidence="4">The sequence shown here is derived from an EMBL/GenBank/DDBJ whole genome shotgun (WGS) entry which is preliminary data.</text>
</comment>
<feature type="transmembrane region" description="Helical" evidence="2">
    <location>
        <begin position="107"/>
        <end position="126"/>
    </location>
</feature>
<gene>
    <name evidence="4" type="ORF">DFO73_10268</name>
</gene>
<protein>
    <submittedName>
        <fullName evidence="4">Diguanylate cyclase (GGDEF)-like protein</fullName>
    </submittedName>
</protein>
<feature type="transmembrane region" description="Helical" evidence="2">
    <location>
        <begin position="33"/>
        <end position="52"/>
    </location>
</feature>
<dbReference type="PANTHER" id="PTHR45138">
    <property type="entry name" value="REGULATORY COMPONENTS OF SENSORY TRANSDUCTION SYSTEM"/>
    <property type="match status" value="1"/>
</dbReference>
<dbReference type="GO" id="GO:0005886">
    <property type="term" value="C:plasma membrane"/>
    <property type="evidence" value="ECO:0007669"/>
    <property type="project" value="TreeGrafter"/>
</dbReference>
<keyword evidence="2" id="KW-0472">Membrane</keyword>
<dbReference type="GO" id="GO:0043709">
    <property type="term" value="P:cell adhesion involved in single-species biofilm formation"/>
    <property type="evidence" value="ECO:0007669"/>
    <property type="project" value="TreeGrafter"/>
</dbReference>
<evidence type="ECO:0000259" key="3">
    <source>
        <dbReference type="PROSITE" id="PS50887"/>
    </source>
</evidence>
<name>A0A2V3AC21_9BACI</name>
<feature type="compositionally biased region" description="Polar residues" evidence="1">
    <location>
        <begin position="413"/>
        <end position="422"/>
    </location>
</feature>
<dbReference type="AlphaFoldDB" id="A0A2V3AC21"/>
<feature type="transmembrane region" description="Helical" evidence="2">
    <location>
        <begin position="6"/>
        <end position="26"/>
    </location>
</feature>
<dbReference type="InterPro" id="IPR000160">
    <property type="entry name" value="GGDEF_dom"/>
</dbReference>